<reference evidence="4 6" key="1">
    <citation type="submission" date="2016-10" db="EMBL/GenBank/DDBJ databases">
        <authorList>
            <person name="Cai Z."/>
        </authorList>
    </citation>
    <scope>NUCLEOTIDE SEQUENCE [LARGE SCALE GENOMIC DNA]</scope>
    <source>
        <strain evidence="4 6">DSM 25227</strain>
    </source>
</reference>
<evidence type="ECO:0000313" key="6">
    <source>
        <dbReference type="Proteomes" id="UP000251571"/>
    </source>
</evidence>
<dbReference type="EMBL" id="UETC01000001">
    <property type="protein sequence ID" value="SSA37282.1"/>
    <property type="molecule type" value="Genomic_DNA"/>
</dbReference>
<gene>
    <name evidence="3" type="ORF">BCF38_10121</name>
    <name evidence="4" type="ORF">SAMN05421539_10121</name>
</gene>
<dbReference type="Pfam" id="PF07007">
    <property type="entry name" value="LprI"/>
    <property type="match status" value="1"/>
</dbReference>
<dbReference type="Proteomes" id="UP000251571">
    <property type="component" value="Unassembled WGS sequence"/>
</dbReference>
<accession>A0A2Y9BVG1</accession>
<feature type="domain" description="Lysozyme inhibitor LprI-like N-terminal" evidence="2">
    <location>
        <begin position="29"/>
        <end position="123"/>
    </location>
</feature>
<protein>
    <submittedName>
        <fullName evidence="4">Uncharacterized conserved protein YecT, DUF1311 family</fullName>
    </submittedName>
    <submittedName>
        <fullName evidence="3">Uncharacterized protein YecT (DUF1311 family)</fullName>
    </submittedName>
</protein>
<dbReference type="EMBL" id="QGDJ01000001">
    <property type="protein sequence ID" value="PWJ21616.1"/>
    <property type="molecule type" value="Genomic_DNA"/>
</dbReference>
<evidence type="ECO:0000259" key="2">
    <source>
        <dbReference type="Pfam" id="PF07007"/>
    </source>
</evidence>
<dbReference type="AlphaFoldDB" id="A0A2Y9BVG1"/>
<feature type="chain" id="PRO_5033776029" evidence="1">
    <location>
        <begin position="21"/>
        <end position="128"/>
    </location>
</feature>
<keyword evidence="5" id="KW-1185">Reference proteome</keyword>
<organism evidence="4 6">
    <name type="scientific">Jannaschia seohaensis</name>
    <dbReference type="NCBI Taxonomy" id="475081"/>
    <lineage>
        <taxon>Bacteria</taxon>
        <taxon>Pseudomonadati</taxon>
        <taxon>Pseudomonadota</taxon>
        <taxon>Alphaproteobacteria</taxon>
        <taxon>Rhodobacterales</taxon>
        <taxon>Roseobacteraceae</taxon>
        <taxon>Jannaschia</taxon>
    </lineage>
</organism>
<dbReference type="OrthoDB" id="7340239at2"/>
<name>A0A2Y9BVG1_9RHOB</name>
<evidence type="ECO:0000256" key="1">
    <source>
        <dbReference type="SAM" id="SignalP"/>
    </source>
</evidence>
<dbReference type="RefSeq" id="WP_109562264.1">
    <property type="nucleotide sequence ID" value="NZ_QGDJ01000001.1"/>
</dbReference>
<dbReference type="Proteomes" id="UP000245839">
    <property type="component" value="Unassembled WGS sequence"/>
</dbReference>
<evidence type="ECO:0000313" key="4">
    <source>
        <dbReference type="EMBL" id="SSA37282.1"/>
    </source>
</evidence>
<reference evidence="3 5" key="2">
    <citation type="submission" date="2018-03" db="EMBL/GenBank/DDBJ databases">
        <title>Genomic Encyclopedia of Archaeal and Bacterial Type Strains, Phase II (KMG-II): from individual species to whole genera.</title>
        <authorList>
            <person name="Goeker M."/>
        </authorList>
    </citation>
    <scope>NUCLEOTIDE SEQUENCE [LARGE SCALE GENOMIC DNA]</scope>
    <source>
        <strain evidence="3 5">DSM 25227</strain>
    </source>
</reference>
<evidence type="ECO:0000313" key="3">
    <source>
        <dbReference type="EMBL" id="PWJ21616.1"/>
    </source>
</evidence>
<dbReference type="InterPro" id="IPR009739">
    <property type="entry name" value="LprI-like_N"/>
</dbReference>
<feature type="signal peptide" evidence="1">
    <location>
        <begin position="1"/>
        <end position="20"/>
    </location>
</feature>
<proteinExistence type="predicted"/>
<sequence length="128" mass="13399">MKTIAATLAVTFCLPLPALSDPATECGGRSQVEIGACVADTLQRVDASIQIYLNFAMRSAEELDAATGREVTVPALEASQAAWAAYRDAHCAYVGATFGGGSGTGIGINACRIELGRERAADLMRYAR</sequence>
<evidence type="ECO:0000313" key="5">
    <source>
        <dbReference type="Proteomes" id="UP000245839"/>
    </source>
</evidence>
<keyword evidence="1" id="KW-0732">Signal</keyword>
<dbReference type="Gene3D" id="1.20.1270.180">
    <property type="match status" value="1"/>
</dbReference>